<accession>A0A1L3SYL1</accession>
<dbReference type="AlphaFoldDB" id="A0A1L3SYL1"/>
<dbReference type="PANTHER" id="PTHR30466:SF1">
    <property type="entry name" value="FMN REDUCTASE (NADH) RUTF"/>
    <property type="match status" value="1"/>
</dbReference>
<keyword evidence="4" id="KW-1185">Reference proteome</keyword>
<feature type="domain" description="Flavin reductase like" evidence="2">
    <location>
        <begin position="22"/>
        <end position="166"/>
    </location>
</feature>
<dbReference type="Pfam" id="PF01613">
    <property type="entry name" value="Flavin_Reduct"/>
    <property type="match status" value="1"/>
</dbReference>
<dbReference type="EMBL" id="CP018171">
    <property type="protein sequence ID" value="APH74523.1"/>
    <property type="molecule type" value="Genomic_DNA"/>
</dbReference>
<dbReference type="PANTHER" id="PTHR30466">
    <property type="entry name" value="FLAVIN REDUCTASE"/>
    <property type="match status" value="1"/>
</dbReference>
<protein>
    <submittedName>
        <fullName evidence="3">Flavin reductase</fullName>
    </submittedName>
</protein>
<keyword evidence="1" id="KW-0560">Oxidoreductase</keyword>
<evidence type="ECO:0000313" key="3">
    <source>
        <dbReference type="EMBL" id="APH74523.1"/>
    </source>
</evidence>
<sequence length="175" mass="19068">MSEYARLNAREPVDLRRFRDSLGLFASGITVIAGYDGEPLGFTCQSFYSVSVDPPLVSFSVMATSSSYPRIRETGKFSVNVLSKRQQAISNRFARKGSEKWAGVAWTTAATQSPVIDGALMWLDCEIRAEHAAGDHTIVIGEVLATGLNDGKDAEPLLYYRGSYRHLSKPDGSAA</sequence>
<organism evidence="3 4">
    <name type="scientific">Aquibium oceanicum</name>
    <dbReference type="NCBI Taxonomy" id="1670800"/>
    <lineage>
        <taxon>Bacteria</taxon>
        <taxon>Pseudomonadati</taxon>
        <taxon>Pseudomonadota</taxon>
        <taxon>Alphaproteobacteria</taxon>
        <taxon>Hyphomicrobiales</taxon>
        <taxon>Phyllobacteriaceae</taxon>
        <taxon>Aquibium</taxon>
    </lineage>
</organism>
<dbReference type="InterPro" id="IPR050268">
    <property type="entry name" value="NADH-dep_flavin_reductase"/>
</dbReference>
<dbReference type="Gene3D" id="2.30.110.10">
    <property type="entry name" value="Electron Transport, Fmn-binding Protein, Chain A"/>
    <property type="match status" value="1"/>
</dbReference>
<evidence type="ECO:0000259" key="2">
    <source>
        <dbReference type="SMART" id="SM00903"/>
    </source>
</evidence>
<reference evidence="4" key="1">
    <citation type="submission" date="2016-11" db="EMBL/GenBank/DDBJ databases">
        <title>Mesorhizobium oceanicum sp. nov., isolated from deep seawater in South China Sea.</title>
        <authorList>
            <person name="Fu G.-Y."/>
        </authorList>
    </citation>
    <scope>NUCLEOTIDE SEQUENCE [LARGE SCALE GENOMIC DNA]</scope>
    <source>
        <strain evidence="4">B7</strain>
    </source>
</reference>
<dbReference type="OrthoDB" id="9792858at2"/>
<gene>
    <name evidence="3" type="ORF">BSQ44_10090</name>
</gene>
<evidence type="ECO:0000256" key="1">
    <source>
        <dbReference type="ARBA" id="ARBA00023002"/>
    </source>
</evidence>
<dbReference type="GO" id="GO:0010181">
    <property type="term" value="F:FMN binding"/>
    <property type="evidence" value="ECO:0007669"/>
    <property type="project" value="InterPro"/>
</dbReference>
<name>A0A1L3SYL1_9HYPH</name>
<dbReference type="KEGG" id="meso:BSQ44_10090"/>
<evidence type="ECO:0000313" key="4">
    <source>
        <dbReference type="Proteomes" id="UP000182840"/>
    </source>
</evidence>
<proteinExistence type="predicted"/>
<dbReference type="GO" id="GO:0042602">
    <property type="term" value="F:riboflavin reductase (NADPH) activity"/>
    <property type="evidence" value="ECO:0007669"/>
    <property type="project" value="TreeGrafter"/>
</dbReference>
<dbReference type="SUPFAM" id="SSF50475">
    <property type="entry name" value="FMN-binding split barrel"/>
    <property type="match status" value="1"/>
</dbReference>
<dbReference type="InterPro" id="IPR002563">
    <property type="entry name" value="Flavin_Rdtase-like_dom"/>
</dbReference>
<dbReference type="InterPro" id="IPR012349">
    <property type="entry name" value="Split_barrel_FMN-bd"/>
</dbReference>
<dbReference type="Proteomes" id="UP000182840">
    <property type="component" value="Chromosome"/>
</dbReference>
<dbReference type="STRING" id="1670800.BSQ44_10090"/>
<dbReference type="SMART" id="SM00903">
    <property type="entry name" value="Flavin_Reduct"/>
    <property type="match status" value="1"/>
</dbReference>